<dbReference type="AlphaFoldDB" id="A0A1I7LES9"/>
<keyword evidence="2" id="KW-1185">Reference proteome</keyword>
<dbReference type="EMBL" id="FPBV01000042">
    <property type="protein sequence ID" value="SFV08192.1"/>
    <property type="molecule type" value="Genomic_DNA"/>
</dbReference>
<organism evidence="1 2">
    <name type="scientific">Alicyclobacillus macrosporangiidus</name>
    <dbReference type="NCBI Taxonomy" id="392015"/>
    <lineage>
        <taxon>Bacteria</taxon>
        <taxon>Bacillati</taxon>
        <taxon>Bacillota</taxon>
        <taxon>Bacilli</taxon>
        <taxon>Bacillales</taxon>
        <taxon>Alicyclobacillaceae</taxon>
        <taxon>Alicyclobacillus</taxon>
    </lineage>
</organism>
<dbReference type="STRING" id="392015.SAMN05421543_14212"/>
<name>A0A1I7LES9_9BACL</name>
<sequence>QVGDWVRVRTAKKKRPADDDMDRTVQEGEIVFIYRRFAVVQLPRYRETFWLDELMPVTTADDEEAVEREQQRRVLEWLGA</sequence>
<dbReference type="Proteomes" id="UP000183508">
    <property type="component" value="Unassembled WGS sequence"/>
</dbReference>
<feature type="non-terminal residue" evidence="1">
    <location>
        <position position="1"/>
    </location>
</feature>
<evidence type="ECO:0000313" key="2">
    <source>
        <dbReference type="Proteomes" id="UP000183508"/>
    </source>
</evidence>
<evidence type="ECO:0000313" key="1">
    <source>
        <dbReference type="EMBL" id="SFV08192.1"/>
    </source>
</evidence>
<dbReference type="RefSeq" id="WP_217647717.1">
    <property type="nucleotide sequence ID" value="NZ_FPBV01000042.1"/>
</dbReference>
<protein>
    <submittedName>
        <fullName evidence="1">Uncharacterized protein</fullName>
    </submittedName>
</protein>
<accession>A0A1I7LES9</accession>
<proteinExistence type="predicted"/>
<reference evidence="2" key="1">
    <citation type="submission" date="2016-10" db="EMBL/GenBank/DDBJ databases">
        <authorList>
            <person name="Varghese N."/>
        </authorList>
    </citation>
    <scope>NUCLEOTIDE SEQUENCE [LARGE SCALE GENOMIC DNA]</scope>
    <source>
        <strain evidence="2">DSM 17980</strain>
    </source>
</reference>
<gene>
    <name evidence="1" type="ORF">SAMN05421543_14212</name>
</gene>